<reference evidence="2" key="2">
    <citation type="submission" date="2013-11" db="EMBL/GenBank/DDBJ databases">
        <title>The Genome Sequence of Phytophthora parasitica CJ05E6.</title>
        <authorList>
            <consortium name="The Broad Institute Genomics Platform"/>
            <person name="Russ C."/>
            <person name="Tyler B."/>
            <person name="Panabieres F."/>
            <person name="Shan W."/>
            <person name="Tripathy S."/>
            <person name="Grunwald N."/>
            <person name="Machado M."/>
            <person name="Johnson C.S."/>
            <person name="Arredondo F."/>
            <person name="Hong C."/>
            <person name="Coffey M."/>
            <person name="Young S.K."/>
            <person name="Zeng Q."/>
            <person name="Gargeya S."/>
            <person name="Fitzgerald M."/>
            <person name="Abouelleil A."/>
            <person name="Alvarado L."/>
            <person name="Chapman S.B."/>
            <person name="Gainer-Dewar J."/>
            <person name="Goldberg J."/>
            <person name="Griggs A."/>
            <person name="Gujja S."/>
            <person name="Hansen M."/>
            <person name="Howarth C."/>
            <person name="Imamovic A."/>
            <person name="Ireland A."/>
            <person name="Larimer J."/>
            <person name="McCowan C."/>
            <person name="Murphy C."/>
            <person name="Pearson M."/>
            <person name="Poon T.W."/>
            <person name="Priest M."/>
            <person name="Roberts A."/>
            <person name="Saif S."/>
            <person name="Shea T."/>
            <person name="Sykes S."/>
            <person name="Wortman J."/>
            <person name="Nusbaum C."/>
            <person name="Birren B."/>
        </authorList>
    </citation>
    <scope>NUCLEOTIDE SEQUENCE [LARGE SCALE GENOMIC DNA]</scope>
    <source>
        <strain evidence="2">CJ05E6</strain>
    </source>
</reference>
<dbReference type="EMBL" id="KI673449">
    <property type="protein sequence ID" value="ETL37944.1"/>
    <property type="molecule type" value="Genomic_DNA"/>
</dbReference>
<gene>
    <name evidence="1" type="ORF">L915_10524</name>
    <name evidence="2" type="ORF">L916_10413</name>
</gene>
<proteinExistence type="predicted"/>
<dbReference type="Proteomes" id="UP000053236">
    <property type="component" value="Unassembled WGS sequence"/>
</dbReference>
<dbReference type="Proteomes" id="UP000053864">
    <property type="component" value="Unassembled WGS sequence"/>
</dbReference>
<name>W2GNQ8_PHYNI</name>
<sequence length="122" mass="13538">MPFALHVCDGGVLHACNQDNLVGHCMLLWFRLPSNGRALQSPVQLKTRRLILEAMSSARADVVHAETPSLGRVAVAGEYGVRNAVSDVEDTTIFFQGRRGMRAFGKTREFVATLEERHLFNV</sequence>
<protein>
    <submittedName>
        <fullName evidence="1">Uncharacterized protein</fullName>
    </submittedName>
</protein>
<dbReference type="AlphaFoldDB" id="W2GNQ8"/>
<evidence type="ECO:0000313" key="1">
    <source>
        <dbReference type="EMBL" id="ETK84504.1"/>
    </source>
</evidence>
<dbReference type="EMBL" id="KI686786">
    <property type="protein sequence ID" value="ETK84504.1"/>
    <property type="molecule type" value="Genomic_DNA"/>
</dbReference>
<reference evidence="1" key="1">
    <citation type="submission" date="2013-11" db="EMBL/GenBank/DDBJ databases">
        <title>The Genome Sequence of Phytophthora parasitica CJ02B3.</title>
        <authorList>
            <consortium name="The Broad Institute Genomics Platform"/>
            <person name="Russ C."/>
            <person name="Tyler B."/>
            <person name="Panabieres F."/>
            <person name="Shan W."/>
            <person name="Tripathy S."/>
            <person name="Grunwald N."/>
            <person name="Machado M."/>
            <person name="Johnson C.S."/>
            <person name="Arredondo F."/>
            <person name="Hong C."/>
            <person name="Coffey M."/>
            <person name="Young S.K."/>
            <person name="Zeng Q."/>
            <person name="Gargeya S."/>
            <person name="Fitzgerald M."/>
            <person name="Abouelleil A."/>
            <person name="Alvarado L."/>
            <person name="Chapman S.B."/>
            <person name="Gainer-Dewar J."/>
            <person name="Goldberg J."/>
            <person name="Griggs A."/>
            <person name="Gujja S."/>
            <person name="Hansen M."/>
            <person name="Howarth C."/>
            <person name="Imamovic A."/>
            <person name="Ireland A."/>
            <person name="Larimer J."/>
            <person name="McCowan C."/>
            <person name="Murphy C."/>
            <person name="Pearson M."/>
            <person name="Poon T.W."/>
            <person name="Priest M."/>
            <person name="Roberts A."/>
            <person name="Saif S."/>
            <person name="Shea T."/>
            <person name="Sykes S."/>
            <person name="Wortman J."/>
            <person name="Nusbaum C."/>
            <person name="Birren B."/>
        </authorList>
    </citation>
    <scope>NUCLEOTIDE SEQUENCE [LARGE SCALE GENOMIC DNA]</scope>
    <source>
        <strain evidence="1">CJ02B3</strain>
    </source>
</reference>
<accession>W2GNQ8</accession>
<evidence type="ECO:0000313" key="2">
    <source>
        <dbReference type="EMBL" id="ETL37944.1"/>
    </source>
</evidence>
<organism evidence="1">
    <name type="scientific">Phytophthora nicotianae</name>
    <name type="common">Potato buckeye rot agent</name>
    <name type="synonym">Phytophthora parasitica</name>
    <dbReference type="NCBI Taxonomy" id="4792"/>
    <lineage>
        <taxon>Eukaryota</taxon>
        <taxon>Sar</taxon>
        <taxon>Stramenopiles</taxon>
        <taxon>Oomycota</taxon>
        <taxon>Peronosporomycetes</taxon>
        <taxon>Peronosporales</taxon>
        <taxon>Peronosporaceae</taxon>
        <taxon>Phytophthora</taxon>
    </lineage>
</organism>